<evidence type="ECO:0000313" key="10">
    <source>
        <dbReference type="Proteomes" id="UP000425817"/>
    </source>
</evidence>
<accession>A0A6I6HIX1</accession>
<feature type="signal peptide" evidence="8">
    <location>
        <begin position="1"/>
        <end position="36"/>
    </location>
</feature>
<organism evidence="9 10">
    <name type="scientific">Variovorax paradoxus</name>
    <dbReference type="NCBI Taxonomy" id="34073"/>
    <lineage>
        <taxon>Bacteria</taxon>
        <taxon>Pseudomonadati</taxon>
        <taxon>Pseudomonadota</taxon>
        <taxon>Betaproteobacteria</taxon>
        <taxon>Burkholderiales</taxon>
        <taxon>Comamonadaceae</taxon>
        <taxon>Variovorax</taxon>
    </lineage>
</organism>
<evidence type="ECO:0000256" key="7">
    <source>
        <dbReference type="SAM" id="Phobius"/>
    </source>
</evidence>
<evidence type="ECO:0000256" key="6">
    <source>
        <dbReference type="SAM" id="MobiDB-lite"/>
    </source>
</evidence>
<dbReference type="AlphaFoldDB" id="A0A6I6HIX1"/>
<evidence type="ECO:0000256" key="5">
    <source>
        <dbReference type="ARBA" id="ARBA00023136"/>
    </source>
</evidence>
<dbReference type="EMBL" id="CP046622">
    <property type="protein sequence ID" value="QGW82257.1"/>
    <property type="molecule type" value="Genomic_DNA"/>
</dbReference>
<gene>
    <name evidence="9" type="ORF">GOQ09_11995</name>
</gene>
<evidence type="ECO:0000256" key="2">
    <source>
        <dbReference type="ARBA" id="ARBA00022475"/>
    </source>
</evidence>
<evidence type="ECO:0000313" key="9">
    <source>
        <dbReference type="EMBL" id="QGW82257.1"/>
    </source>
</evidence>
<feature type="transmembrane region" description="Helical" evidence="7">
    <location>
        <begin position="76"/>
        <end position="94"/>
    </location>
</feature>
<evidence type="ECO:0000256" key="4">
    <source>
        <dbReference type="ARBA" id="ARBA00022989"/>
    </source>
</evidence>
<reference evidence="9 10" key="1">
    <citation type="submission" date="2019-12" db="EMBL/GenBank/DDBJ databases">
        <title>Hybrid Genome Assemblies of two High G+C Isolates from Undergraduate Microbiology Courses.</title>
        <authorList>
            <person name="Ne Ville C.J."/>
            <person name="Enright D."/>
            <person name="Hernandez I."/>
            <person name="Dodsworth J."/>
            <person name="Orwin P.M."/>
        </authorList>
    </citation>
    <scope>NUCLEOTIDE SEQUENCE [LARGE SCALE GENOMIC DNA]</scope>
    <source>
        <strain evidence="9 10">CSUSB</strain>
    </source>
</reference>
<keyword evidence="5 7" id="KW-0472">Membrane</keyword>
<keyword evidence="3 7" id="KW-0812">Transmembrane</keyword>
<feature type="chain" id="PRO_5026162230" description="Flagellar biosynthesis protein FliO" evidence="8">
    <location>
        <begin position="37"/>
        <end position="184"/>
    </location>
</feature>
<evidence type="ECO:0000256" key="8">
    <source>
        <dbReference type="SAM" id="SignalP"/>
    </source>
</evidence>
<feature type="region of interest" description="Disordered" evidence="6">
    <location>
        <begin position="162"/>
        <end position="184"/>
    </location>
</feature>
<dbReference type="Proteomes" id="UP000425817">
    <property type="component" value="Chromosome"/>
</dbReference>
<keyword evidence="4 7" id="KW-1133">Transmembrane helix</keyword>
<name>A0A6I6HIX1_VARPD</name>
<comment type="subcellular location">
    <subcellularLocation>
        <location evidence="1">Cell membrane</location>
    </subcellularLocation>
</comment>
<dbReference type="GO" id="GO:0016020">
    <property type="term" value="C:membrane"/>
    <property type="evidence" value="ECO:0007669"/>
    <property type="project" value="InterPro"/>
</dbReference>
<dbReference type="InterPro" id="IPR022781">
    <property type="entry name" value="Flagellar_biosynth_FliO"/>
</dbReference>
<dbReference type="Pfam" id="PF04347">
    <property type="entry name" value="FliO"/>
    <property type="match status" value="1"/>
</dbReference>
<evidence type="ECO:0008006" key="11">
    <source>
        <dbReference type="Google" id="ProtNLM"/>
    </source>
</evidence>
<proteinExistence type="predicted"/>
<dbReference type="OrthoDB" id="8857214at2"/>
<keyword evidence="8" id="KW-0732">Signal</keyword>
<keyword evidence="2" id="KW-1003">Cell membrane</keyword>
<dbReference type="RefSeq" id="WP_157613621.1">
    <property type="nucleotide sequence ID" value="NZ_CP046622.1"/>
</dbReference>
<evidence type="ECO:0000256" key="1">
    <source>
        <dbReference type="ARBA" id="ARBA00004236"/>
    </source>
</evidence>
<evidence type="ECO:0000256" key="3">
    <source>
        <dbReference type="ARBA" id="ARBA00022692"/>
    </source>
</evidence>
<sequence>MDAGAKWQPRIGACKSSLVCGMVAAGLLLAVPPIHAQSTRDSGNAVALSGGTSLPSSIPVKRGHPNDAAGSAGDRWWIAILVAGGLLAGALAVARRKSSPARRAGGASWLRFGGLLDTASSREIERVSSTRLSSGHSLHVVVWGGRRLLLGCTAQSIQLLAETSTPEQEPSPEPVAGSTIEALR</sequence>
<protein>
    <recommendedName>
        <fullName evidence="11">Flagellar biosynthesis protein FliO</fullName>
    </recommendedName>
</protein>
<dbReference type="GO" id="GO:0044781">
    <property type="term" value="P:bacterial-type flagellum organization"/>
    <property type="evidence" value="ECO:0007669"/>
    <property type="project" value="InterPro"/>
</dbReference>